<accession>A0ABT7KLP2</accession>
<keyword evidence="2" id="KW-1185">Reference proteome</keyword>
<reference evidence="1" key="1">
    <citation type="submission" date="2023-06" db="EMBL/GenBank/DDBJ databases">
        <title>Phylogenetic Diversity of Rhizobium strains.</title>
        <authorList>
            <person name="Moura F.T."/>
            <person name="Helene L.C.F."/>
            <person name="Hungria M."/>
        </authorList>
    </citation>
    <scope>NUCLEOTIDE SEQUENCE</scope>
    <source>
        <strain evidence="1">CCGE524</strain>
    </source>
</reference>
<sequence length="122" mass="12971">MPDAARAHAPPMRIGEGVGFKVEHYREIVETIPKTDFSTRMENYMGPGPSGTSRVLRASGLGVGPACVKNAQPAMREATARAVLHGRSAGPQNDLCNFPSITEAHGGDCAKVRMSLAALYFS</sequence>
<evidence type="ECO:0000313" key="1">
    <source>
        <dbReference type="EMBL" id="MDL2409551.1"/>
    </source>
</evidence>
<proteinExistence type="predicted"/>
<dbReference type="EMBL" id="JARFYN010000054">
    <property type="protein sequence ID" value="MDL2409551.1"/>
    <property type="molecule type" value="Genomic_DNA"/>
</dbReference>
<evidence type="ECO:0000313" key="2">
    <source>
        <dbReference type="Proteomes" id="UP001172630"/>
    </source>
</evidence>
<organism evidence="1 2">
    <name type="scientific">Rhizobium calliandrae</name>
    <dbReference type="NCBI Taxonomy" id="1312182"/>
    <lineage>
        <taxon>Bacteria</taxon>
        <taxon>Pseudomonadati</taxon>
        <taxon>Pseudomonadota</taxon>
        <taxon>Alphaproteobacteria</taxon>
        <taxon>Hyphomicrobiales</taxon>
        <taxon>Rhizobiaceae</taxon>
        <taxon>Rhizobium/Agrobacterium group</taxon>
        <taxon>Rhizobium</taxon>
    </lineage>
</organism>
<dbReference type="Proteomes" id="UP001172630">
    <property type="component" value="Unassembled WGS sequence"/>
</dbReference>
<gene>
    <name evidence="1" type="ORF">PY650_28765</name>
</gene>
<comment type="caution">
    <text evidence="1">The sequence shown here is derived from an EMBL/GenBank/DDBJ whole genome shotgun (WGS) entry which is preliminary data.</text>
</comment>
<name>A0ABT7KLP2_9HYPH</name>
<protein>
    <submittedName>
        <fullName evidence="1">Uncharacterized protein</fullName>
    </submittedName>
</protein>
<dbReference type="RefSeq" id="WP_285883133.1">
    <property type="nucleotide sequence ID" value="NZ_JARFYN010000054.1"/>
</dbReference>